<accession>A0AAV0B9R3</accession>
<proteinExistence type="predicted"/>
<feature type="compositionally biased region" description="Low complexity" evidence="1">
    <location>
        <begin position="496"/>
        <end position="506"/>
    </location>
</feature>
<evidence type="ECO:0000313" key="2">
    <source>
        <dbReference type="EMBL" id="CAH7683266.1"/>
    </source>
</evidence>
<evidence type="ECO:0000256" key="1">
    <source>
        <dbReference type="SAM" id="MobiDB-lite"/>
    </source>
</evidence>
<dbReference type="AlphaFoldDB" id="A0AAV0B9R3"/>
<name>A0AAV0B9R3_PHAPC</name>
<keyword evidence="3" id="KW-1185">Reference proteome</keyword>
<sequence length="616" mass="70275">MLGLYSSSTNRLIGYHSSISGLIKSSLLPILLPSSSPNRLDPPSTCSARSRVKDQKLDPLVVVADDENINQSNSPQSQSPILIHQPSNQLSSTSFSNQIPSNRNKLSSIEMISKQYVHQSIRLARDALSEQDKGSFSDASYTLDCYLASMEYLLSAIPNPHYFVKALSEKSPMVRIKLEQLSTQLEELKIKLIDELEEEDVHQGLEAKIIETQSYDRVSIKAEGGNGSWINWSIVKNILPTSLTKADRLGEDLSQKYLTKRNSNKFLLSSPEGIDFDEDELEEEGSVELVELVRHCHCGRRVKMKLPHWINNNNYNNEDYRRERTESINRGDQMRDERSQTGWPEAIFSFLITIVLMIKQSPLPYWLKLIITSIFSGLIYIEAKLELRRLIWRGFVGSIDRLKKLDHEFGLNQMIADFISWLINRSFIFLCAITKLGQQNSMSFNDQAEEISKSSSKRRVSGDDGFEDVKSLNNKSWISGLTPSFSSISMINNKNSSSSSLKSASNDQYNNSQQAYSQTLKRKNVKKIDELRRRSLYSKESRRGIKVDEHEVDEDDDYEERTINKKNKSLKKSIFENKKVLKRPPVNESSKFNFNNNFEGGGSSSSQIRKKNVSFD</sequence>
<dbReference type="Proteomes" id="UP001153365">
    <property type="component" value="Unassembled WGS sequence"/>
</dbReference>
<evidence type="ECO:0000313" key="3">
    <source>
        <dbReference type="Proteomes" id="UP001153365"/>
    </source>
</evidence>
<feature type="compositionally biased region" description="Polar residues" evidence="1">
    <location>
        <begin position="507"/>
        <end position="519"/>
    </location>
</feature>
<reference evidence="2" key="1">
    <citation type="submission" date="2022-06" db="EMBL/GenBank/DDBJ databases">
        <authorList>
            <consortium name="SYNGENTA / RWTH Aachen University"/>
        </authorList>
    </citation>
    <scope>NUCLEOTIDE SEQUENCE</scope>
</reference>
<comment type="caution">
    <text evidence="2">The sequence shown here is derived from an EMBL/GenBank/DDBJ whole genome shotgun (WGS) entry which is preliminary data.</text>
</comment>
<feature type="region of interest" description="Disordered" evidence="1">
    <location>
        <begin position="585"/>
        <end position="616"/>
    </location>
</feature>
<protein>
    <submittedName>
        <fullName evidence="2">Expressed protein</fullName>
    </submittedName>
</protein>
<feature type="region of interest" description="Disordered" evidence="1">
    <location>
        <begin position="496"/>
        <end position="520"/>
    </location>
</feature>
<gene>
    <name evidence="2" type="ORF">PPACK8108_LOCUS16711</name>
</gene>
<organism evidence="2 3">
    <name type="scientific">Phakopsora pachyrhizi</name>
    <name type="common">Asian soybean rust disease fungus</name>
    <dbReference type="NCBI Taxonomy" id="170000"/>
    <lineage>
        <taxon>Eukaryota</taxon>
        <taxon>Fungi</taxon>
        <taxon>Dikarya</taxon>
        <taxon>Basidiomycota</taxon>
        <taxon>Pucciniomycotina</taxon>
        <taxon>Pucciniomycetes</taxon>
        <taxon>Pucciniales</taxon>
        <taxon>Phakopsoraceae</taxon>
        <taxon>Phakopsora</taxon>
    </lineage>
</organism>
<dbReference type="EMBL" id="CALTRL010004592">
    <property type="protein sequence ID" value="CAH7683266.1"/>
    <property type="molecule type" value="Genomic_DNA"/>
</dbReference>
<feature type="compositionally biased region" description="Low complexity" evidence="1">
    <location>
        <begin position="587"/>
        <end position="598"/>
    </location>
</feature>